<evidence type="ECO:0000256" key="2">
    <source>
        <dbReference type="ARBA" id="ARBA00022679"/>
    </source>
</evidence>
<evidence type="ECO:0000259" key="5">
    <source>
        <dbReference type="Pfam" id="PF21546"/>
    </source>
</evidence>
<feature type="domain" description="Carbohydrate kinase FGGY C-terminal" evidence="5">
    <location>
        <begin position="249"/>
        <end position="431"/>
    </location>
</feature>
<dbReference type="Proteomes" id="UP000282423">
    <property type="component" value="Unassembled WGS sequence"/>
</dbReference>
<dbReference type="RefSeq" id="WP_121120615.1">
    <property type="nucleotide sequence ID" value="NZ_RBWS01000001.1"/>
</dbReference>
<dbReference type="InterPro" id="IPR018484">
    <property type="entry name" value="FGGY_N"/>
</dbReference>
<keyword evidence="3 6" id="KW-0418">Kinase</keyword>
<dbReference type="Gene3D" id="3.30.420.40">
    <property type="match status" value="2"/>
</dbReference>
<dbReference type="EMBL" id="RBWS01000001">
    <property type="protein sequence ID" value="RKO73280.1"/>
    <property type="molecule type" value="Genomic_DNA"/>
</dbReference>
<dbReference type="PANTHER" id="PTHR10196:SF69">
    <property type="entry name" value="GLYCEROL KINASE"/>
    <property type="match status" value="1"/>
</dbReference>
<keyword evidence="2" id="KW-0808">Transferase</keyword>
<dbReference type="GO" id="GO:0006071">
    <property type="term" value="P:glycerol metabolic process"/>
    <property type="evidence" value="ECO:0007669"/>
    <property type="project" value="TreeGrafter"/>
</dbReference>
<dbReference type="InterPro" id="IPR043129">
    <property type="entry name" value="ATPase_NBD"/>
</dbReference>
<evidence type="ECO:0000256" key="3">
    <source>
        <dbReference type="ARBA" id="ARBA00022777"/>
    </source>
</evidence>
<dbReference type="Pfam" id="PF21546">
    <property type="entry name" value="FGGY_C_2"/>
    <property type="match status" value="1"/>
</dbReference>
<gene>
    <name evidence="6" type="ORF">D7322_00985</name>
</gene>
<dbReference type="Pfam" id="PF00370">
    <property type="entry name" value="FGGY_N"/>
    <property type="match status" value="1"/>
</dbReference>
<accession>A0A420W416</accession>
<dbReference type="InterPro" id="IPR049382">
    <property type="entry name" value="FGGY_C_2"/>
</dbReference>
<evidence type="ECO:0000256" key="1">
    <source>
        <dbReference type="ARBA" id="ARBA00009156"/>
    </source>
</evidence>
<name>A0A420W416_9SPHI</name>
<dbReference type="OrthoDB" id="9786272at2"/>
<keyword evidence="7" id="KW-1185">Reference proteome</keyword>
<dbReference type="AlphaFoldDB" id="A0A420W416"/>
<evidence type="ECO:0000259" key="4">
    <source>
        <dbReference type="Pfam" id="PF00370"/>
    </source>
</evidence>
<dbReference type="GO" id="GO:0005829">
    <property type="term" value="C:cytosol"/>
    <property type="evidence" value="ECO:0007669"/>
    <property type="project" value="TreeGrafter"/>
</dbReference>
<sequence>MKGKPIPVVAIFDVGKTNKKLFLFNEQYQIVFERSARFLVTVDEDGDHCENLESLRLSVFDSLHEVFRKGEFEIKAINFTSYGASFVYIDKDGRPLTPLYNYLKEYPKKLLESFYAQYGGKDKFALETSSPSLGSLNSGLQVYRLSKLKPAVFKEVKWALHLPQYLSYLISGQAYSDMTSIGCHTALWDFSKNNYHKWVEDTGIIDKMPPIVQGDRLYRATFPGSGYLVGSGLHDSSSALIPYLLNFHEPFILISTGTWCISFNPFNIDPLTKEELHSDCLSYMTYTGKPVKASRLFAGYEHEEQVKRIAKAFQISTGKFKQIDLDWTIIEKYQALDISDELSAFSTIDLSHFGDYVEAYHVLMMHLVKAQVKATTLVMNQTGVQRIFVDGGFSRNHIYMGLLAQAFPNSEVFGASMAQATALGAALVIHEHWNSRAIPNDIIELRYFRAKQQTH</sequence>
<dbReference type="SUPFAM" id="SSF53067">
    <property type="entry name" value="Actin-like ATPase domain"/>
    <property type="match status" value="2"/>
</dbReference>
<evidence type="ECO:0000313" key="6">
    <source>
        <dbReference type="EMBL" id="RKO73280.1"/>
    </source>
</evidence>
<organism evidence="6 7">
    <name type="scientific">Sphingobacterium puteale</name>
    <dbReference type="NCBI Taxonomy" id="2420510"/>
    <lineage>
        <taxon>Bacteria</taxon>
        <taxon>Pseudomonadati</taxon>
        <taxon>Bacteroidota</taxon>
        <taxon>Sphingobacteriia</taxon>
        <taxon>Sphingobacteriales</taxon>
        <taxon>Sphingobacteriaceae</taxon>
        <taxon>Sphingobacterium</taxon>
    </lineage>
</organism>
<evidence type="ECO:0000313" key="7">
    <source>
        <dbReference type="Proteomes" id="UP000282423"/>
    </source>
</evidence>
<proteinExistence type="inferred from homology"/>
<comment type="similarity">
    <text evidence="1">Belongs to the FGGY kinase family.</text>
</comment>
<dbReference type="PANTHER" id="PTHR10196">
    <property type="entry name" value="SUGAR KINASE"/>
    <property type="match status" value="1"/>
</dbReference>
<reference evidence="6 7" key="1">
    <citation type="submission" date="2018-10" db="EMBL/GenBank/DDBJ databases">
        <title>Sphingobacterium sp. M05W1-28.</title>
        <authorList>
            <person name="Cai H."/>
        </authorList>
    </citation>
    <scope>NUCLEOTIDE SEQUENCE [LARGE SCALE GENOMIC DNA]</scope>
    <source>
        <strain evidence="6 7">M05W1-28</strain>
    </source>
</reference>
<protein>
    <submittedName>
        <fullName evidence="6">Carbohydrate kinase</fullName>
    </submittedName>
</protein>
<feature type="domain" description="Carbohydrate kinase FGGY N-terminal" evidence="4">
    <location>
        <begin position="9"/>
        <end position="222"/>
    </location>
</feature>
<comment type="caution">
    <text evidence="6">The sequence shown here is derived from an EMBL/GenBank/DDBJ whole genome shotgun (WGS) entry which is preliminary data.</text>
</comment>
<dbReference type="CDD" id="cd07772">
    <property type="entry name" value="ASKHA_NBD_FGGY_NaCK-like"/>
    <property type="match status" value="1"/>
</dbReference>
<dbReference type="GO" id="GO:0004370">
    <property type="term" value="F:glycerol kinase activity"/>
    <property type="evidence" value="ECO:0007669"/>
    <property type="project" value="TreeGrafter"/>
</dbReference>